<proteinExistence type="predicted"/>
<organism evidence="6 7">
    <name type="scientific">Pontivivens insulae</name>
    <dbReference type="NCBI Taxonomy" id="1639689"/>
    <lineage>
        <taxon>Bacteria</taxon>
        <taxon>Pseudomonadati</taxon>
        <taxon>Pseudomonadota</taxon>
        <taxon>Alphaproteobacteria</taxon>
        <taxon>Rhodobacterales</taxon>
        <taxon>Paracoccaceae</taxon>
        <taxon>Pontivivens</taxon>
    </lineage>
</organism>
<dbReference type="PANTHER" id="PTHR30136:SF24">
    <property type="entry name" value="HTH-TYPE TRANSCRIPTIONAL REPRESSOR ALLR"/>
    <property type="match status" value="1"/>
</dbReference>
<evidence type="ECO:0000256" key="2">
    <source>
        <dbReference type="ARBA" id="ARBA00023125"/>
    </source>
</evidence>
<sequence length="262" mass="27801">MGTPDVSEKAGQVRAVVRALSLLREIAASEIGLSLTAAAEKTGLPASTTHRLLTTMEAERFVRFDAVTGLWHIGVASFTTGAAFSRTRDLGALAKPYLRRLVDQTGETANLFIEAGGYVVCLDQAESRHTMRAITAIGGRMPMHASGAGKAMLSRMPADRRDAILTRLPLTALTPKTLTSAQDLQAALEAARQSGVAHDDEEHAEGLRCVSAAVLNEDSRPVAAVSVSGPVARITPERLEELADHVRAVAADITREFGGRPV</sequence>
<dbReference type="InterPro" id="IPR029016">
    <property type="entry name" value="GAF-like_dom_sf"/>
</dbReference>
<dbReference type="InterPro" id="IPR036388">
    <property type="entry name" value="WH-like_DNA-bd_sf"/>
</dbReference>
<dbReference type="Gene3D" id="3.30.450.40">
    <property type="match status" value="1"/>
</dbReference>
<dbReference type="InterPro" id="IPR014757">
    <property type="entry name" value="Tscrpt_reg_IclR_C"/>
</dbReference>
<dbReference type="PROSITE" id="PS51077">
    <property type="entry name" value="HTH_ICLR"/>
    <property type="match status" value="1"/>
</dbReference>
<evidence type="ECO:0000313" key="7">
    <source>
        <dbReference type="Proteomes" id="UP000244932"/>
    </source>
</evidence>
<reference evidence="6 7" key="1">
    <citation type="submission" date="2018-03" db="EMBL/GenBank/DDBJ databases">
        <authorList>
            <person name="Keele B.F."/>
        </authorList>
    </citation>
    <scope>NUCLEOTIDE SEQUENCE [LARGE SCALE GENOMIC DNA]</scope>
    <source>
        <strain evidence="6 7">CeCT 8812</strain>
    </source>
</reference>
<feature type="domain" description="HTH iclR-type" evidence="4">
    <location>
        <begin position="13"/>
        <end position="75"/>
    </location>
</feature>
<dbReference type="GO" id="GO:0045892">
    <property type="term" value="P:negative regulation of DNA-templated transcription"/>
    <property type="evidence" value="ECO:0007669"/>
    <property type="project" value="TreeGrafter"/>
</dbReference>
<gene>
    <name evidence="6" type="primary">iclR_2</name>
    <name evidence="6" type="ORF">POI8812_02568</name>
</gene>
<dbReference type="AlphaFoldDB" id="A0A2R8ADK1"/>
<protein>
    <submittedName>
        <fullName evidence="6">Transcriptional repressor IclR</fullName>
    </submittedName>
</protein>
<feature type="domain" description="IclR-ED" evidence="5">
    <location>
        <begin position="76"/>
        <end position="259"/>
    </location>
</feature>
<dbReference type="EMBL" id="OMKW01000003">
    <property type="protein sequence ID" value="SPF30232.1"/>
    <property type="molecule type" value="Genomic_DNA"/>
</dbReference>
<evidence type="ECO:0000256" key="3">
    <source>
        <dbReference type="ARBA" id="ARBA00023163"/>
    </source>
</evidence>
<dbReference type="SUPFAM" id="SSF46785">
    <property type="entry name" value="Winged helix' DNA-binding domain"/>
    <property type="match status" value="1"/>
</dbReference>
<keyword evidence="1" id="KW-0805">Transcription regulation</keyword>
<keyword evidence="3" id="KW-0804">Transcription</keyword>
<dbReference type="GO" id="GO:0003677">
    <property type="term" value="F:DNA binding"/>
    <property type="evidence" value="ECO:0007669"/>
    <property type="project" value="UniProtKB-KW"/>
</dbReference>
<dbReference type="Proteomes" id="UP000244932">
    <property type="component" value="Unassembled WGS sequence"/>
</dbReference>
<evidence type="ECO:0000259" key="4">
    <source>
        <dbReference type="PROSITE" id="PS51077"/>
    </source>
</evidence>
<dbReference type="SMART" id="SM00346">
    <property type="entry name" value="HTH_ICLR"/>
    <property type="match status" value="1"/>
</dbReference>
<keyword evidence="2" id="KW-0238">DNA-binding</keyword>
<dbReference type="InterPro" id="IPR050707">
    <property type="entry name" value="HTH_MetabolicPath_Reg"/>
</dbReference>
<evidence type="ECO:0000313" key="6">
    <source>
        <dbReference type="EMBL" id="SPF30232.1"/>
    </source>
</evidence>
<dbReference type="SUPFAM" id="SSF55781">
    <property type="entry name" value="GAF domain-like"/>
    <property type="match status" value="1"/>
</dbReference>
<dbReference type="Pfam" id="PF01614">
    <property type="entry name" value="IclR_C"/>
    <property type="match status" value="1"/>
</dbReference>
<evidence type="ECO:0000256" key="1">
    <source>
        <dbReference type="ARBA" id="ARBA00023015"/>
    </source>
</evidence>
<dbReference type="PROSITE" id="PS51078">
    <property type="entry name" value="ICLR_ED"/>
    <property type="match status" value="1"/>
</dbReference>
<evidence type="ECO:0000259" key="5">
    <source>
        <dbReference type="PROSITE" id="PS51078"/>
    </source>
</evidence>
<keyword evidence="7" id="KW-1185">Reference proteome</keyword>
<dbReference type="InterPro" id="IPR005471">
    <property type="entry name" value="Tscrpt_reg_IclR_N"/>
</dbReference>
<name>A0A2R8ADK1_9RHOB</name>
<dbReference type="Gene3D" id="1.10.10.10">
    <property type="entry name" value="Winged helix-like DNA-binding domain superfamily/Winged helix DNA-binding domain"/>
    <property type="match status" value="1"/>
</dbReference>
<dbReference type="GO" id="GO:0003700">
    <property type="term" value="F:DNA-binding transcription factor activity"/>
    <property type="evidence" value="ECO:0007669"/>
    <property type="project" value="TreeGrafter"/>
</dbReference>
<dbReference type="InterPro" id="IPR036390">
    <property type="entry name" value="WH_DNA-bd_sf"/>
</dbReference>
<dbReference type="PANTHER" id="PTHR30136">
    <property type="entry name" value="HELIX-TURN-HELIX TRANSCRIPTIONAL REGULATOR, ICLR FAMILY"/>
    <property type="match status" value="1"/>
</dbReference>
<dbReference type="Pfam" id="PF09339">
    <property type="entry name" value="HTH_IclR"/>
    <property type="match status" value="1"/>
</dbReference>
<accession>A0A2R8ADK1</accession>